<feature type="region of interest" description="Disordered" evidence="1">
    <location>
        <begin position="104"/>
        <end position="160"/>
    </location>
</feature>
<evidence type="ECO:0000313" key="3">
    <source>
        <dbReference type="EMBL" id="KAK6981711.1"/>
    </source>
</evidence>
<dbReference type="Proteomes" id="UP001362999">
    <property type="component" value="Unassembled WGS sequence"/>
</dbReference>
<sequence length="182" mass="20216">MAKSTVCKKLPPSSTTRPAARSTLLLRLFLNLSLAFIFGSVSAHFLSTGDAVDLTYYLAYFSALYNIIIAVLALAFALFCLRMYRWRKLSSTTTYVKHGPSIRLRGGASSDDDDSDSPDDQERKRKRKGKQPMRPRKRPSGTTSEPIDLSSDSESELGIRVTAGSKKRKLQDYTLPTSVESL</sequence>
<organism evidence="3 4">
    <name type="scientific">Favolaschia claudopus</name>
    <dbReference type="NCBI Taxonomy" id="2862362"/>
    <lineage>
        <taxon>Eukaryota</taxon>
        <taxon>Fungi</taxon>
        <taxon>Dikarya</taxon>
        <taxon>Basidiomycota</taxon>
        <taxon>Agaricomycotina</taxon>
        <taxon>Agaricomycetes</taxon>
        <taxon>Agaricomycetidae</taxon>
        <taxon>Agaricales</taxon>
        <taxon>Marasmiineae</taxon>
        <taxon>Mycenaceae</taxon>
        <taxon>Favolaschia</taxon>
    </lineage>
</organism>
<feature type="transmembrane region" description="Helical" evidence="2">
    <location>
        <begin position="57"/>
        <end position="81"/>
    </location>
</feature>
<dbReference type="EMBL" id="JAWWNJ010000148">
    <property type="protein sequence ID" value="KAK6981711.1"/>
    <property type="molecule type" value="Genomic_DNA"/>
</dbReference>
<feature type="compositionally biased region" description="Basic residues" evidence="1">
    <location>
        <begin position="124"/>
        <end position="139"/>
    </location>
</feature>
<evidence type="ECO:0000313" key="4">
    <source>
        <dbReference type="Proteomes" id="UP001362999"/>
    </source>
</evidence>
<feature type="compositionally biased region" description="Acidic residues" evidence="1">
    <location>
        <begin position="110"/>
        <end position="119"/>
    </location>
</feature>
<name>A0AAV9ZHM7_9AGAR</name>
<keyword evidence="2" id="KW-0812">Transmembrane</keyword>
<keyword evidence="2" id="KW-0472">Membrane</keyword>
<dbReference type="AlphaFoldDB" id="A0AAV9ZHM7"/>
<evidence type="ECO:0000256" key="1">
    <source>
        <dbReference type="SAM" id="MobiDB-lite"/>
    </source>
</evidence>
<keyword evidence="4" id="KW-1185">Reference proteome</keyword>
<keyword evidence="2" id="KW-1133">Transmembrane helix</keyword>
<proteinExistence type="predicted"/>
<accession>A0AAV9ZHM7</accession>
<evidence type="ECO:0000256" key="2">
    <source>
        <dbReference type="SAM" id="Phobius"/>
    </source>
</evidence>
<gene>
    <name evidence="3" type="ORF">R3P38DRAFT_2807910</name>
</gene>
<protein>
    <submittedName>
        <fullName evidence="3">Uncharacterized protein</fullName>
    </submittedName>
</protein>
<comment type="caution">
    <text evidence="3">The sequence shown here is derived from an EMBL/GenBank/DDBJ whole genome shotgun (WGS) entry which is preliminary data.</text>
</comment>
<feature type="transmembrane region" description="Helical" evidence="2">
    <location>
        <begin position="24"/>
        <end position="45"/>
    </location>
</feature>
<reference evidence="3 4" key="1">
    <citation type="journal article" date="2024" name="J Genomics">
        <title>Draft genome sequencing and assembly of Favolaschia claudopus CIRM-BRFM 2984 isolated from oak limbs.</title>
        <authorList>
            <person name="Navarro D."/>
            <person name="Drula E."/>
            <person name="Chaduli D."/>
            <person name="Cazenave R."/>
            <person name="Ahrendt S."/>
            <person name="Wang J."/>
            <person name="Lipzen A."/>
            <person name="Daum C."/>
            <person name="Barry K."/>
            <person name="Grigoriev I.V."/>
            <person name="Favel A."/>
            <person name="Rosso M.N."/>
            <person name="Martin F."/>
        </authorList>
    </citation>
    <scope>NUCLEOTIDE SEQUENCE [LARGE SCALE GENOMIC DNA]</scope>
    <source>
        <strain evidence="3 4">CIRM-BRFM 2984</strain>
    </source>
</reference>